<feature type="non-terminal residue" evidence="1">
    <location>
        <position position="295"/>
    </location>
</feature>
<dbReference type="AlphaFoldDB" id="A0A7J6Q7W9"/>
<keyword evidence="2" id="KW-1185">Reference proteome</keyword>
<dbReference type="Proteomes" id="UP000553632">
    <property type="component" value="Unassembled WGS sequence"/>
</dbReference>
<feature type="non-terminal residue" evidence="1">
    <location>
        <position position="1"/>
    </location>
</feature>
<reference evidence="1 2" key="1">
    <citation type="submission" date="2020-04" db="EMBL/GenBank/DDBJ databases">
        <title>Perkinsus olseni comparative genomics.</title>
        <authorList>
            <person name="Bogema D.R."/>
        </authorList>
    </citation>
    <scope>NUCLEOTIDE SEQUENCE [LARGE SCALE GENOMIC DNA]</scope>
    <source>
        <strain evidence="1 2">ATCC PRA-207</strain>
    </source>
</reference>
<comment type="caution">
    <text evidence="1">The sequence shown here is derived from an EMBL/GenBank/DDBJ whole genome shotgun (WGS) entry which is preliminary data.</text>
</comment>
<proteinExistence type="predicted"/>
<dbReference type="Gene3D" id="3.60.21.10">
    <property type="match status" value="1"/>
</dbReference>
<accession>A0A7J6Q7W9</accession>
<evidence type="ECO:0000313" key="2">
    <source>
        <dbReference type="Proteomes" id="UP000553632"/>
    </source>
</evidence>
<name>A0A7J6Q7W9_PEROL</name>
<dbReference type="EMBL" id="JABANO010035331">
    <property type="protein sequence ID" value="KAF4703670.1"/>
    <property type="molecule type" value="Genomic_DNA"/>
</dbReference>
<gene>
    <name evidence="1" type="ORF">FOZ63_007058</name>
</gene>
<dbReference type="SUPFAM" id="SSF56300">
    <property type="entry name" value="Metallo-dependent phosphatases"/>
    <property type="match status" value="1"/>
</dbReference>
<dbReference type="InterPro" id="IPR029052">
    <property type="entry name" value="Metallo-depent_PP-like"/>
</dbReference>
<sequence length="295" mass="31589">SLSRMGPDSFLAAAPFPLSETTQDTLTELAARMGGGLNDDLGKPVVKEAGALTAKNHCPVVEALESSSGANAVVAVEPDGSQQDARAAIVKRRSWKPLAPKPREPTASDVAGAEEAMRLLREAESKLIMVSSSSICASTAAAANSAALVSAASSSNVICRFGVIADVQHYRKSVKTLGRAVDWWNSLRSPSVDFVVNLADLIDGHNRGTGTQKEAMATVMEEFERLNCRDKVSREMEVPDGSDVLPLAVLFTWSAITSSIALRGRSYQSRKSSHLLSSHTLYPDLHRFQTRNTPP</sequence>
<organism evidence="1 2">
    <name type="scientific">Perkinsus olseni</name>
    <name type="common">Perkinsus atlanticus</name>
    <dbReference type="NCBI Taxonomy" id="32597"/>
    <lineage>
        <taxon>Eukaryota</taxon>
        <taxon>Sar</taxon>
        <taxon>Alveolata</taxon>
        <taxon>Perkinsozoa</taxon>
        <taxon>Perkinsea</taxon>
        <taxon>Perkinsida</taxon>
        <taxon>Perkinsidae</taxon>
        <taxon>Perkinsus</taxon>
    </lineage>
</organism>
<evidence type="ECO:0000313" key="1">
    <source>
        <dbReference type="EMBL" id="KAF4703670.1"/>
    </source>
</evidence>
<protein>
    <submittedName>
        <fullName evidence="1">Uncharacterized protein</fullName>
    </submittedName>
</protein>